<comment type="cofactor">
    <cofactor evidence="1">
        <name>Mg(2+)</name>
        <dbReference type="ChEBI" id="CHEBI:18420"/>
    </cofactor>
</comment>
<keyword evidence="5" id="KW-0456">Lyase</keyword>
<evidence type="ECO:0000313" key="5">
    <source>
        <dbReference type="EMBL" id="MDR4124376.1"/>
    </source>
</evidence>
<sequence length="325" mass="35890">MTHHTSGRTRLHRSELAVPATSERFFQKAADSAADVIFLDLEDAVAPRLKNQARKLAIDALNQVDWGNKTMAVRVNDLETAWALDDIVDVVKHAPRLDMILLPKAGSGFDIRFVDQLLTLLERGSESGKHIGLEALIETARGVAYVEEIAAASPRLEALIFGVGDYTVSMQTFDRVYGRPSERYAILTHGQEASAPRELHWNDQWHFAMARMANACRANGLRPIDGPFTDFADEAGYRASARRAAALGFEGKWAIHPVQIDLANEVFSPSAHDLAWAEDVQRLMTEAQERGDGAANADGVLVDMAHLKQAQAILERQEMIRQAQG</sequence>
<feature type="domain" description="HpcH/HpaI aldolase/citrate lyase" evidence="4">
    <location>
        <begin position="15"/>
        <end position="257"/>
    </location>
</feature>
<dbReference type="PANTHER" id="PTHR32308">
    <property type="entry name" value="LYASE BETA SUBUNIT, PUTATIVE (AFU_ORTHOLOGUE AFUA_4G13030)-RELATED"/>
    <property type="match status" value="1"/>
</dbReference>
<comment type="caution">
    <text evidence="5">The sequence shown here is derived from an EMBL/GenBank/DDBJ whole genome shotgun (WGS) entry which is preliminary data.</text>
</comment>
<evidence type="ECO:0000256" key="1">
    <source>
        <dbReference type="ARBA" id="ARBA00001946"/>
    </source>
</evidence>
<dbReference type="GO" id="GO:0016829">
    <property type="term" value="F:lyase activity"/>
    <property type="evidence" value="ECO:0007669"/>
    <property type="project" value="UniProtKB-KW"/>
</dbReference>
<evidence type="ECO:0000256" key="2">
    <source>
        <dbReference type="ARBA" id="ARBA00022723"/>
    </source>
</evidence>
<organism evidence="5 6">
    <name type="scientific">Yanghanlia caeni</name>
    <dbReference type="NCBI Taxonomy" id="3064283"/>
    <lineage>
        <taxon>Bacteria</taxon>
        <taxon>Pseudomonadati</taxon>
        <taxon>Pseudomonadota</taxon>
        <taxon>Betaproteobacteria</taxon>
        <taxon>Burkholderiales</taxon>
        <taxon>Alcaligenaceae</taxon>
        <taxon>Yanghanlia</taxon>
    </lineage>
</organism>
<dbReference type="InterPro" id="IPR015813">
    <property type="entry name" value="Pyrv/PenolPyrv_kinase-like_dom"/>
</dbReference>
<dbReference type="Proteomes" id="UP001232156">
    <property type="component" value="Unassembled WGS sequence"/>
</dbReference>
<keyword evidence="6" id="KW-1185">Reference proteome</keyword>
<keyword evidence="3" id="KW-0460">Magnesium</keyword>
<evidence type="ECO:0000259" key="4">
    <source>
        <dbReference type="Pfam" id="PF03328"/>
    </source>
</evidence>
<dbReference type="EMBL" id="JAUZQE010000001">
    <property type="protein sequence ID" value="MDR4124376.1"/>
    <property type="molecule type" value="Genomic_DNA"/>
</dbReference>
<dbReference type="InterPro" id="IPR040442">
    <property type="entry name" value="Pyrv_kinase-like_dom_sf"/>
</dbReference>
<dbReference type="Pfam" id="PF03328">
    <property type="entry name" value="HpcH_HpaI"/>
    <property type="match status" value="1"/>
</dbReference>
<accession>A0ABU1D1V7</accession>
<dbReference type="Gene3D" id="3.20.20.60">
    <property type="entry name" value="Phosphoenolpyruvate-binding domains"/>
    <property type="match status" value="1"/>
</dbReference>
<dbReference type="RefSeq" id="WP_165279029.1">
    <property type="nucleotide sequence ID" value="NZ_JAUZQE010000001.1"/>
</dbReference>
<dbReference type="PANTHER" id="PTHR32308:SF10">
    <property type="entry name" value="CITRATE LYASE SUBUNIT BETA"/>
    <property type="match status" value="1"/>
</dbReference>
<proteinExistence type="predicted"/>
<reference evidence="5 6" key="1">
    <citation type="submission" date="2023-08" db="EMBL/GenBank/DDBJ databases">
        <title>Alcaligenaceae gen. nov., a novel taxon isolated from the sludge of Yixing Pesticide Factory.</title>
        <authorList>
            <person name="Ruan L."/>
        </authorList>
    </citation>
    <scope>NUCLEOTIDE SEQUENCE [LARGE SCALE GENOMIC DNA]</scope>
    <source>
        <strain evidence="5 6">LG-2</strain>
    </source>
</reference>
<dbReference type="InterPro" id="IPR005000">
    <property type="entry name" value="Aldolase/citrate-lyase_domain"/>
</dbReference>
<gene>
    <name evidence="5" type="ORF">Q8947_00015</name>
</gene>
<evidence type="ECO:0000256" key="3">
    <source>
        <dbReference type="ARBA" id="ARBA00022842"/>
    </source>
</evidence>
<dbReference type="PIRSF" id="PIRSF015582">
    <property type="entry name" value="Cit_lyase_B"/>
    <property type="match status" value="1"/>
</dbReference>
<evidence type="ECO:0000313" key="6">
    <source>
        <dbReference type="Proteomes" id="UP001232156"/>
    </source>
</evidence>
<dbReference type="SUPFAM" id="SSF51621">
    <property type="entry name" value="Phosphoenolpyruvate/pyruvate domain"/>
    <property type="match status" value="1"/>
</dbReference>
<name>A0ABU1D1V7_9BURK</name>
<protein>
    <submittedName>
        <fullName evidence="5">CoA ester lyase</fullName>
    </submittedName>
</protein>
<dbReference type="InterPro" id="IPR011206">
    <property type="entry name" value="Citrate_lyase_beta/mcl1/mcl2"/>
</dbReference>
<keyword evidence="2" id="KW-0479">Metal-binding</keyword>